<name>A0A8K0S338_9HYPO</name>
<organism evidence="1 2">
    <name type="scientific">Fusarium tricinctum</name>
    <dbReference type="NCBI Taxonomy" id="61284"/>
    <lineage>
        <taxon>Eukaryota</taxon>
        <taxon>Fungi</taxon>
        <taxon>Dikarya</taxon>
        <taxon>Ascomycota</taxon>
        <taxon>Pezizomycotina</taxon>
        <taxon>Sordariomycetes</taxon>
        <taxon>Hypocreomycetidae</taxon>
        <taxon>Hypocreales</taxon>
        <taxon>Nectriaceae</taxon>
        <taxon>Fusarium</taxon>
        <taxon>Fusarium tricinctum species complex</taxon>
    </lineage>
</organism>
<evidence type="ECO:0000313" key="1">
    <source>
        <dbReference type="EMBL" id="KAH7258041.1"/>
    </source>
</evidence>
<comment type="caution">
    <text evidence="1">The sequence shown here is derived from an EMBL/GenBank/DDBJ whole genome shotgun (WGS) entry which is preliminary data.</text>
</comment>
<dbReference type="AlphaFoldDB" id="A0A8K0S338"/>
<reference evidence="1" key="1">
    <citation type="journal article" date="2021" name="Nat. Commun.">
        <title>Genetic determinants of endophytism in the Arabidopsis root mycobiome.</title>
        <authorList>
            <person name="Mesny F."/>
            <person name="Miyauchi S."/>
            <person name="Thiergart T."/>
            <person name="Pickel B."/>
            <person name="Atanasova L."/>
            <person name="Karlsson M."/>
            <person name="Huettel B."/>
            <person name="Barry K.W."/>
            <person name="Haridas S."/>
            <person name="Chen C."/>
            <person name="Bauer D."/>
            <person name="Andreopoulos W."/>
            <person name="Pangilinan J."/>
            <person name="LaButti K."/>
            <person name="Riley R."/>
            <person name="Lipzen A."/>
            <person name="Clum A."/>
            <person name="Drula E."/>
            <person name="Henrissat B."/>
            <person name="Kohler A."/>
            <person name="Grigoriev I.V."/>
            <person name="Martin F.M."/>
            <person name="Hacquard S."/>
        </authorList>
    </citation>
    <scope>NUCLEOTIDE SEQUENCE</scope>
    <source>
        <strain evidence="1">MPI-SDFR-AT-0068</strain>
    </source>
</reference>
<proteinExistence type="predicted"/>
<dbReference type="EMBL" id="JAGPXF010000002">
    <property type="protein sequence ID" value="KAH7258041.1"/>
    <property type="molecule type" value="Genomic_DNA"/>
</dbReference>
<protein>
    <submittedName>
        <fullName evidence="1">Uncharacterized protein</fullName>
    </submittedName>
</protein>
<accession>A0A8K0S338</accession>
<keyword evidence="2" id="KW-1185">Reference proteome</keyword>
<sequence length="116" mass="13493">MAAVLPSDNDSYFTASGLGRLYSHFNFISSISLYSTSFRLREHYKPTPKSYIKSNLLSTPLPFCTVYTDLVNLSYVFTFTANLFIAFGYNNTISLIELPKYYFIFYSLYRRSFIFT</sequence>
<dbReference type="OrthoDB" id="10550596at2759"/>
<dbReference type="Proteomes" id="UP000813427">
    <property type="component" value="Unassembled WGS sequence"/>
</dbReference>
<gene>
    <name evidence="1" type="ORF">BKA59DRAFT_390867</name>
</gene>
<evidence type="ECO:0000313" key="2">
    <source>
        <dbReference type="Proteomes" id="UP000813427"/>
    </source>
</evidence>